<dbReference type="InterPro" id="IPR032710">
    <property type="entry name" value="NTF2-like_dom_sf"/>
</dbReference>
<reference evidence="1 2" key="1">
    <citation type="submission" date="2014-04" db="EMBL/GenBank/DDBJ databases">
        <authorList>
            <consortium name="DOE Joint Genome Institute"/>
            <person name="Kuo A."/>
            <person name="Gay G."/>
            <person name="Dore J."/>
            <person name="Kohler A."/>
            <person name="Nagy L.G."/>
            <person name="Floudas D."/>
            <person name="Copeland A."/>
            <person name="Barry K.W."/>
            <person name="Cichocki N."/>
            <person name="Veneault-Fourrey C."/>
            <person name="LaButti K."/>
            <person name="Lindquist E.A."/>
            <person name="Lipzen A."/>
            <person name="Lundell T."/>
            <person name="Morin E."/>
            <person name="Murat C."/>
            <person name="Sun H."/>
            <person name="Tunlid A."/>
            <person name="Henrissat B."/>
            <person name="Grigoriev I.V."/>
            <person name="Hibbett D.S."/>
            <person name="Martin F."/>
            <person name="Nordberg H.P."/>
            <person name="Cantor M.N."/>
            <person name="Hua S.X."/>
        </authorList>
    </citation>
    <scope>NUCLEOTIDE SEQUENCE [LARGE SCALE GENOMIC DNA]</scope>
    <source>
        <strain evidence="2">h7</strain>
    </source>
</reference>
<evidence type="ECO:0008006" key="3">
    <source>
        <dbReference type="Google" id="ProtNLM"/>
    </source>
</evidence>
<dbReference type="SUPFAM" id="SSF54427">
    <property type="entry name" value="NTF2-like"/>
    <property type="match status" value="1"/>
</dbReference>
<organism evidence="1 2">
    <name type="scientific">Hebeloma cylindrosporum</name>
    <dbReference type="NCBI Taxonomy" id="76867"/>
    <lineage>
        <taxon>Eukaryota</taxon>
        <taxon>Fungi</taxon>
        <taxon>Dikarya</taxon>
        <taxon>Basidiomycota</taxon>
        <taxon>Agaricomycotina</taxon>
        <taxon>Agaricomycetes</taxon>
        <taxon>Agaricomycetidae</taxon>
        <taxon>Agaricales</taxon>
        <taxon>Agaricineae</taxon>
        <taxon>Hymenogastraceae</taxon>
        <taxon>Hebeloma</taxon>
    </lineage>
</organism>
<protein>
    <recommendedName>
        <fullName evidence="3">SnoaL-like domain-containing protein</fullName>
    </recommendedName>
</protein>
<dbReference type="OrthoDB" id="3352776at2759"/>
<dbReference type="HOGENOM" id="CLU_095773_1_1_1"/>
<gene>
    <name evidence="1" type="ORF">M413DRAFT_441026</name>
</gene>
<keyword evidence="2" id="KW-1185">Reference proteome</keyword>
<proteinExistence type="predicted"/>
<dbReference type="AlphaFoldDB" id="A0A0C3CPD0"/>
<sequence>MALSRTDLLKAAQNFCDAFSQKKDVDTILSYFSTGHKISAIEYGTPTLAPFLGRSFTGISEVKQYFELIGSLLSYKDVEFFEYVVDSEAMKVSVKGKGTFTWQSTGKTWNEVFTYTLDFDNELKVVRYQVWADSGTAYLARIGELHCESGVAKLRDEAGT</sequence>
<dbReference type="STRING" id="686832.A0A0C3CPD0"/>
<dbReference type="Gene3D" id="3.10.450.50">
    <property type="match status" value="1"/>
</dbReference>
<dbReference type="Proteomes" id="UP000053424">
    <property type="component" value="Unassembled WGS sequence"/>
</dbReference>
<reference evidence="2" key="2">
    <citation type="submission" date="2015-01" db="EMBL/GenBank/DDBJ databases">
        <title>Evolutionary Origins and Diversification of the Mycorrhizal Mutualists.</title>
        <authorList>
            <consortium name="DOE Joint Genome Institute"/>
            <consortium name="Mycorrhizal Genomics Consortium"/>
            <person name="Kohler A."/>
            <person name="Kuo A."/>
            <person name="Nagy L.G."/>
            <person name="Floudas D."/>
            <person name="Copeland A."/>
            <person name="Barry K.W."/>
            <person name="Cichocki N."/>
            <person name="Veneault-Fourrey C."/>
            <person name="LaButti K."/>
            <person name="Lindquist E.A."/>
            <person name="Lipzen A."/>
            <person name="Lundell T."/>
            <person name="Morin E."/>
            <person name="Murat C."/>
            <person name="Riley R."/>
            <person name="Ohm R."/>
            <person name="Sun H."/>
            <person name="Tunlid A."/>
            <person name="Henrissat B."/>
            <person name="Grigoriev I.V."/>
            <person name="Hibbett D.S."/>
            <person name="Martin F."/>
        </authorList>
    </citation>
    <scope>NUCLEOTIDE SEQUENCE [LARGE SCALE GENOMIC DNA]</scope>
    <source>
        <strain evidence="2">h7</strain>
    </source>
</reference>
<evidence type="ECO:0000313" key="1">
    <source>
        <dbReference type="EMBL" id="KIM45969.1"/>
    </source>
</evidence>
<name>A0A0C3CPD0_HEBCY</name>
<accession>A0A0C3CPD0</accession>
<evidence type="ECO:0000313" key="2">
    <source>
        <dbReference type="Proteomes" id="UP000053424"/>
    </source>
</evidence>
<dbReference type="EMBL" id="KN831771">
    <property type="protein sequence ID" value="KIM45969.1"/>
    <property type="molecule type" value="Genomic_DNA"/>
</dbReference>